<evidence type="ECO:0000313" key="1">
    <source>
        <dbReference type="EMBL" id="EMS78292.1"/>
    </source>
</evidence>
<proteinExistence type="predicted"/>
<gene>
    <name evidence="1" type="ORF">Dpo_9c01240</name>
</gene>
<name>S0G2B9_9BACT</name>
<keyword evidence="2" id="KW-1185">Reference proteome</keyword>
<evidence type="ECO:0000313" key="2">
    <source>
        <dbReference type="Proteomes" id="UP000014216"/>
    </source>
</evidence>
<organism evidence="1 2">
    <name type="scientific">Desulfotignum phosphitoxidans DSM 13687</name>
    <dbReference type="NCBI Taxonomy" id="1286635"/>
    <lineage>
        <taxon>Bacteria</taxon>
        <taxon>Pseudomonadati</taxon>
        <taxon>Thermodesulfobacteriota</taxon>
        <taxon>Desulfobacteria</taxon>
        <taxon>Desulfobacterales</taxon>
        <taxon>Desulfobacteraceae</taxon>
        <taxon>Desulfotignum</taxon>
    </lineage>
</organism>
<dbReference type="AlphaFoldDB" id="S0G2B9"/>
<sequence>MRIVTRPDFDGIVCAVLLRQALDIDTPIYWVEPNDVQKKTAHIQQGDILANLPYDSRCSMWFDHHISNRPDHDFEGAFAVAPSAAGVVHQHYKASGHLDGRFDDLVYHTDIIDSADLTKGQVLHPENDPHILVSMTIQNRDGKDAFYWDRLVELFRTRSMDAVMADPDVKARCEEVIRQNRDYEGYLTTYTRVAGPVSVTDFRDLDPVPSGNRFLVYCLFPETLASVKIRYRDAKKTHVLVSIGHNIFNRGCQVNSGHLLSRYGGGGHKGAGGCTLEAAGAQEKIDEMISVLKANEPI</sequence>
<reference evidence="1 2" key="1">
    <citation type="journal article" date="2013" name="Genome Announc.">
        <title>Draft Genome Sequence of Desulfotignum phosphitoxidans DSM 13687 Strain FiPS-3.</title>
        <authorList>
            <person name="Poehlein A."/>
            <person name="Daniel R."/>
            <person name="Simeonova D.D."/>
        </authorList>
    </citation>
    <scope>NUCLEOTIDE SEQUENCE [LARGE SCALE GENOMIC DNA]</scope>
    <source>
        <strain evidence="1 2">DSM 13687</strain>
    </source>
</reference>
<dbReference type="Proteomes" id="UP000014216">
    <property type="component" value="Unassembled WGS sequence"/>
</dbReference>
<dbReference type="SUPFAM" id="SSF64182">
    <property type="entry name" value="DHH phosphoesterases"/>
    <property type="match status" value="1"/>
</dbReference>
<dbReference type="OrthoDB" id="105221at2"/>
<comment type="caution">
    <text evidence="1">The sequence shown here is derived from an EMBL/GenBank/DDBJ whole genome shotgun (WGS) entry which is preliminary data.</text>
</comment>
<dbReference type="RefSeq" id="WP_006967724.1">
    <property type="nucleotide sequence ID" value="NZ_APJX01000009.1"/>
</dbReference>
<protein>
    <submittedName>
        <fullName evidence="1">Putative phosphoesterase, DHH superfamily</fullName>
    </submittedName>
</protein>
<accession>S0G2B9</accession>
<dbReference type="EMBL" id="APJX01000009">
    <property type="protein sequence ID" value="EMS78292.1"/>
    <property type="molecule type" value="Genomic_DNA"/>
</dbReference>
<dbReference type="InterPro" id="IPR038763">
    <property type="entry name" value="DHH_sf"/>
</dbReference>